<feature type="compositionally biased region" description="Basic and acidic residues" evidence="1">
    <location>
        <begin position="102"/>
        <end position="112"/>
    </location>
</feature>
<evidence type="ECO:0000313" key="4">
    <source>
        <dbReference type="Proteomes" id="UP000644660"/>
    </source>
</evidence>
<evidence type="ECO:0000313" key="3">
    <source>
        <dbReference type="EMBL" id="CAB4254841.1"/>
    </source>
</evidence>
<feature type="compositionally biased region" description="Polar residues" evidence="1">
    <location>
        <begin position="418"/>
        <end position="435"/>
    </location>
</feature>
<feature type="compositionally biased region" description="Low complexity" evidence="1">
    <location>
        <begin position="390"/>
        <end position="408"/>
    </location>
</feature>
<organism evidence="3 4">
    <name type="scientific">Maudiozyma barnettii</name>
    <dbReference type="NCBI Taxonomy" id="61262"/>
    <lineage>
        <taxon>Eukaryota</taxon>
        <taxon>Fungi</taxon>
        <taxon>Dikarya</taxon>
        <taxon>Ascomycota</taxon>
        <taxon>Saccharomycotina</taxon>
        <taxon>Saccharomycetes</taxon>
        <taxon>Saccharomycetales</taxon>
        <taxon>Saccharomycetaceae</taxon>
        <taxon>Maudiozyma</taxon>
    </lineage>
</organism>
<reference evidence="3 4" key="1">
    <citation type="submission" date="2020-05" db="EMBL/GenBank/DDBJ databases">
        <authorList>
            <person name="Casaregola S."/>
            <person name="Devillers H."/>
            <person name="Grondin C."/>
        </authorList>
    </citation>
    <scope>NUCLEOTIDE SEQUENCE [LARGE SCALE GENOMIC DNA]</scope>
    <source>
        <strain evidence="3 4">CLIB 1767</strain>
    </source>
</reference>
<proteinExistence type="predicted"/>
<feature type="compositionally biased region" description="Basic and acidic residues" evidence="1">
    <location>
        <begin position="350"/>
        <end position="363"/>
    </location>
</feature>
<feature type="region of interest" description="Disordered" evidence="1">
    <location>
        <begin position="248"/>
        <end position="279"/>
    </location>
</feature>
<feature type="domain" description="GDS1 winged helix" evidence="2">
    <location>
        <begin position="136"/>
        <end position="229"/>
    </location>
</feature>
<dbReference type="RefSeq" id="XP_041406685.1">
    <property type="nucleotide sequence ID" value="XM_041550751.1"/>
</dbReference>
<dbReference type="GeneID" id="64857861"/>
<feature type="compositionally biased region" description="Polar residues" evidence="1">
    <location>
        <begin position="70"/>
        <end position="82"/>
    </location>
</feature>
<feature type="region of interest" description="Disordered" evidence="1">
    <location>
        <begin position="68"/>
        <end position="112"/>
    </location>
</feature>
<feature type="compositionally biased region" description="Low complexity" evidence="1">
    <location>
        <begin position="83"/>
        <end position="100"/>
    </location>
</feature>
<name>A0A8H2VG72_9SACH</name>
<feature type="region of interest" description="Disordered" evidence="1">
    <location>
        <begin position="314"/>
        <end position="435"/>
    </location>
</feature>
<comment type="caution">
    <text evidence="3">The sequence shown here is derived from an EMBL/GenBank/DDBJ whole genome shotgun (WGS) entry which is preliminary data.</text>
</comment>
<dbReference type="AlphaFoldDB" id="A0A8H2VG72"/>
<evidence type="ECO:0000256" key="1">
    <source>
        <dbReference type="SAM" id="MobiDB-lite"/>
    </source>
</evidence>
<protein>
    <recommendedName>
        <fullName evidence="2">GDS1 winged helix domain-containing protein</fullName>
    </recommendedName>
</protein>
<dbReference type="Proteomes" id="UP000644660">
    <property type="component" value="Unassembled WGS sequence"/>
</dbReference>
<gene>
    <name evidence="3" type="ORF">KABA2_05S02442</name>
</gene>
<keyword evidence="4" id="KW-1185">Reference proteome</keyword>
<dbReference type="InterPro" id="IPR057511">
    <property type="entry name" value="WH_GDS1"/>
</dbReference>
<accession>A0A8H2VG72</accession>
<feature type="compositionally biased region" description="Polar residues" evidence="1">
    <location>
        <begin position="314"/>
        <end position="326"/>
    </location>
</feature>
<feature type="compositionally biased region" description="Polar residues" evidence="1">
    <location>
        <begin position="257"/>
        <end position="279"/>
    </location>
</feature>
<feature type="compositionally biased region" description="Low complexity" evidence="1">
    <location>
        <begin position="364"/>
        <end position="379"/>
    </location>
</feature>
<sequence>MALTNSRPLQIPTMENEMLHNSTSPIFQLSALNLNANARNLAANSNIITSFPGSETVDLLDVNPAMNPIATGNQATPTKNRNNSSADDTSSNSGKSSNSTKTKKDSVSSKKENPLLEVSKLIPVTGERPAPEDRTPPLNDDVLFAVFVILWESDVKQNGLTVKQLCDILLAKHPEMSNLSTKLSNLISAKLNAYVKKIEKGEKTMKYAISREWSNSSPRRMLYIYRGILTADYKEHAKKVTDQLKQQMAEENEAKQESQMGESSFFNGNTVNSSPNNLTIDNVMNKGNINLSTNTGFTLSPGFNIPYSSSPVSVTLNQNTPNKPAITSSDNNKKKTTKQKSNDLTNKQTDTNDTRKRSNDNMKNENGSNSNNVVVNSKNLTTPQNKKQKMNNNNRNVESTVNSSRSTTMTPTLLDGVSNGNNTTTTPANSTGVSASSHKQSSYITAVAAAPRISKLLPKSGIRSNISNHIPHNGNNSLVTMFHQTPCSPKMESESISEDGMSEDNAWLKIVREGFLTKDIQSPESISLDELDSII</sequence>
<dbReference type="OrthoDB" id="4090479at2759"/>
<evidence type="ECO:0000259" key="2">
    <source>
        <dbReference type="Pfam" id="PF25318"/>
    </source>
</evidence>
<dbReference type="EMBL" id="CAEFZW010000005">
    <property type="protein sequence ID" value="CAB4254841.1"/>
    <property type="molecule type" value="Genomic_DNA"/>
</dbReference>
<dbReference type="Pfam" id="PF25318">
    <property type="entry name" value="WHD_GDS1"/>
    <property type="match status" value="1"/>
</dbReference>